<comment type="caution">
    <text evidence="1">The sequence shown here is derived from an EMBL/GenBank/DDBJ whole genome shotgun (WGS) entry which is preliminary data.</text>
</comment>
<evidence type="ECO:0000313" key="2">
    <source>
        <dbReference type="Proteomes" id="UP000245086"/>
    </source>
</evidence>
<keyword evidence="2" id="KW-1185">Reference proteome</keyword>
<dbReference type="Proteomes" id="UP000245086">
    <property type="component" value="Unassembled WGS sequence"/>
</dbReference>
<organism evidence="1 2">
    <name type="scientific">Candidatus Phycosocius bacilliformis</name>
    <dbReference type="NCBI Taxonomy" id="1445552"/>
    <lineage>
        <taxon>Bacteria</taxon>
        <taxon>Pseudomonadati</taxon>
        <taxon>Pseudomonadota</taxon>
        <taxon>Alphaproteobacteria</taxon>
        <taxon>Caulobacterales</taxon>
        <taxon>Caulobacterales incertae sedis</taxon>
        <taxon>Candidatus Phycosocius</taxon>
    </lineage>
</organism>
<dbReference type="AlphaFoldDB" id="A0A2P2E5N8"/>
<sequence length="130" mass="13999">MAAAALMSLGGCIAINVNEADEAINFSPAPSALLGSWDVSLNHDPDSAPSKTEFIVTDVTAGTFKGRFYGSEVQNGRYTIKGDELIFAGRTSDQSGTYWHSGRIKAHALIQGQTLSDGRNFLMTWTAKRK</sequence>
<accession>A0A2P2E5N8</accession>
<reference evidence="1 2" key="1">
    <citation type="journal article" date="2018" name="Genome Announc.">
        <title>Draft Genome Sequence of "Candidatus Phycosocius bacilliformis," an Alphaproteobacterial Ectosymbiont of the Hydrocarbon-Producing Green Alga Botryococcus braunii.</title>
        <authorList>
            <person name="Tanabe Y."/>
            <person name="Yamaguchi H."/>
            <person name="Watanabe M.M."/>
        </authorList>
    </citation>
    <scope>NUCLEOTIDE SEQUENCE [LARGE SCALE GENOMIC DNA]</scope>
    <source>
        <strain evidence="1 2">BOTRYCO-2</strain>
    </source>
</reference>
<evidence type="ECO:0008006" key="3">
    <source>
        <dbReference type="Google" id="ProtNLM"/>
    </source>
</evidence>
<evidence type="ECO:0000313" key="1">
    <source>
        <dbReference type="EMBL" id="GBF56375.1"/>
    </source>
</evidence>
<name>A0A2P2E5N8_9PROT</name>
<proteinExistence type="predicted"/>
<gene>
    <name evidence="1" type="ORF">PbB2_00030</name>
</gene>
<dbReference type="EMBL" id="BFBR01000001">
    <property type="protein sequence ID" value="GBF56375.1"/>
    <property type="molecule type" value="Genomic_DNA"/>
</dbReference>
<protein>
    <recommendedName>
        <fullName evidence="3">Lipocalin-like domain-containing protein</fullName>
    </recommendedName>
</protein>